<evidence type="ECO:0000313" key="1">
    <source>
        <dbReference type="EMBL" id="TYS01375.1"/>
    </source>
</evidence>
<dbReference type="SUPFAM" id="SSF53474">
    <property type="entry name" value="alpha/beta-Hydrolases"/>
    <property type="match status" value="1"/>
</dbReference>
<evidence type="ECO:0000313" key="2">
    <source>
        <dbReference type="Proteomes" id="UP000325182"/>
    </source>
</evidence>
<organism evidence="1 2">
    <name type="scientific">Rossellomorea vietnamensis</name>
    <dbReference type="NCBI Taxonomy" id="218284"/>
    <lineage>
        <taxon>Bacteria</taxon>
        <taxon>Bacillati</taxon>
        <taxon>Bacillota</taxon>
        <taxon>Bacilli</taxon>
        <taxon>Bacillales</taxon>
        <taxon>Bacillaceae</taxon>
        <taxon>Rossellomorea</taxon>
    </lineage>
</organism>
<sequence length="94" mass="10663">MDKKIIGDVFKYTKLEQDMPKLTTKDELSQYNATTMVIAGKKDIFFPGSSVSKTAKETIPNLISIKTYDMGHFPSEENLININKDIADFLSVHY</sequence>
<gene>
    <name evidence="1" type="ORF">FZC84_01570</name>
</gene>
<dbReference type="RefSeq" id="WP_148952722.1">
    <property type="nucleotide sequence ID" value="NZ_VTEG01000001.1"/>
</dbReference>
<keyword evidence="1" id="KW-0378">Hydrolase</keyword>
<dbReference type="Proteomes" id="UP000325182">
    <property type="component" value="Unassembled WGS sequence"/>
</dbReference>
<dbReference type="InterPro" id="IPR029058">
    <property type="entry name" value="AB_hydrolase_fold"/>
</dbReference>
<name>A0A5D4MHJ6_9BACI</name>
<accession>A0A5D4MHJ6</accession>
<protein>
    <submittedName>
        <fullName evidence="1">Alpha/beta hydrolase</fullName>
    </submittedName>
</protein>
<dbReference type="EMBL" id="VTEG01000001">
    <property type="protein sequence ID" value="TYS01375.1"/>
    <property type="molecule type" value="Genomic_DNA"/>
</dbReference>
<reference evidence="1 2" key="1">
    <citation type="submission" date="2019-08" db="EMBL/GenBank/DDBJ databases">
        <title>Bacillus genomes from the desert of Cuatro Cienegas, Coahuila.</title>
        <authorList>
            <person name="Olmedo-Alvarez G."/>
        </authorList>
    </citation>
    <scope>NUCLEOTIDE SEQUENCE [LARGE SCALE GENOMIC DNA]</scope>
    <source>
        <strain evidence="1 2">CH128b_4D</strain>
    </source>
</reference>
<proteinExistence type="predicted"/>
<dbReference type="AlphaFoldDB" id="A0A5D4MHJ6"/>
<dbReference type="GO" id="GO:0016787">
    <property type="term" value="F:hydrolase activity"/>
    <property type="evidence" value="ECO:0007669"/>
    <property type="project" value="UniProtKB-KW"/>
</dbReference>
<dbReference type="Gene3D" id="3.40.50.1820">
    <property type="entry name" value="alpha/beta hydrolase"/>
    <property type="match status" value="1"/>
</dbReference>
<comment type="caution">
    <text evidence="1">The sequence shown here is derived from an EMBL/GenBank/DDBJ whole genome shotgun (WGS) entry which is preliminary data.</text>
</comment>